<feature type="region of interest" description="Disordered" evidence="1">
    <location>
        <begin position="25"/>
        <end position="109"/>
    </location>
</feature>
<evidence type="ECO:0000256" key="1">
    <source>
        <dbReference type="SAM" id="MobiDB-lite"/>
    </source>
</evidence>
<dbReference type="EMBL" id="JBBPFD010000010">
    <property type="protein sequence ID" value="KAK7909737.1"/>
    <property type="molecule type" value="Genomic_DNA"/>
</dbReference>
<evidence type="ECO:0000313" key="2">
    <source>
        <dbReference type="EMBL" id="KAK7909737.1"/>
    </source>
</evidence>
<dbReference type="AlphaFoldDB" id="A0AAW0NUW8"/>
<accession>A0AAW0NUW8</accession>
<dbReference type="Pfam" id="PF15578">
    <property type="entry name" value="DUF4662"/>
    <property type="match status" value="1"/>
</dbReference>
<reference evidence="3" key="1">
    <citation type="submission" date="2024-04" db="EMBL/GenBank/DDBJ databases">
        <title>Salinicola lusitanus LLJ914,a marine bacterium isolated from the Okinawa Trough.</title>
        <authorList>
            <person name="Li J."/>
        </authorList>
    </citation>
    <scope>NUCLEOTIDE SEQUENCE [LARGE SCALE GENOMIC DNA]</scope>
</reference>
<protein>
    <submittedName>
        <fullName evidence="2">Uncharacterized protein</fullName>
    </submittedName>
</protein>
<dbReference type="InterPro" id="IPR028970">
    <property type="entry name" value="DUF4662"/>
</dbReference>
<feature type="region of interest" description="Disordered" evidence="1">
    <location>
        <begin position="230"/>
        <end position="280"/>
    </location>
</feature>
<dbReference type="PANTHER" id="PTHR15578">
    <property type="entry name" value="CHROMOSOME 8 C22ORF31 HOMOLOG"/>
    <property type="match status" value="1"/>
</dbReference>
<comment type="caution">
    <text evidence="2">The sequence shown here is derived from an EMBL/GenBank/DDBJ whole genome shotgun (WGS) entry which is preliminary data.</text>
</comment>
<dbReference type="PANTHER" id="PTHR15578:SF0">
    <property type="entry name" value="CHROMOSOME 22 OPEN READING FRAME 31"/>
    <property type="match status" value="1"/>
</dbReference>
<proteinExistence type="predicted"/>
<gene>
    <name evidence="2" type="ORF">WMY93_014421</name>
</gene>
<name>A0AAW0NUW8_9GOBI</name>
<organism evidence="2 3">
    <name type="scientific">Mugilogobius chulae</name>
    <name type="common">yellowstripe goby</name>
    <dbReference type="NCBI Taxonomy" id="88201"/>
    <lineage>
        <taxon>Eukaryota</taxon>
        <taxon>Metazoa</taxon>
        <taxon>Chordata</taxon>
        <taxon>Craniata</taxon>
        <taxon>Vertebrata</taxon>
        <taxon>Euteleostomi</taxon>
        <taxon>Actinopterygii</taxon>
        <taxon>Neopterygii</taxon>
        <taxon>Teleostei</taxon>
        <taxon>Neoteleostei</taxon>
        <taxon>Acanthomorphata</taxon>
        <taxon>Gobiaria</taxon>
        <taxon>Gobiiformes</taxon>
        <taxon>Gobioidei</taxon>
        <taxon>Gobiidae</taxon>
        <taxon>Gobionellinae</taxon>
        <taxon>Mugilogobius</taxon>
    </lineage>
</organism>
<dbReference type="Proteomes" id="UP001460270">
    <property type="component" value="Unassembled WGS sequence"/>
</dbReference>
<keyword evidence="3" id="KW-1185">Reference proteome</keyword>
<sequence>MEHVVLPGQLVDQSCICKSESLGLTEQAQSNTPTPEPPQVLGLAPISTSVPAEAPRRTRRTRALKRKAKTVQVPTSESVPEEVQVPTSESPVPAEPCPDPAPASSCPPAPGSPVLIHGRYTVEEYQEIYHCVVDPMLTYPTGHPRPCSLALGRRIKQRLWEKLNKPLIRGIERNGIWTFEESSTTGPYPPLFNTQQSVSAEAQKTQLPSDLLTEQAAVCAESACQGSRLRGQKRTRGSTIAKHPEQTTSSSSVPESEEPKRKRLCQPEAEPEHPEEPLSTTTLPLCAVEELSEQALSFFRQRSACIPDLLLPMSLAPKRPAADSSDQPTAKRHKSN</sequence>
<feature type="compositionally biased region" description="Basic residues" evidence="1">
    <location>
        <begin position="57"/>
        <end position="69"/>
    </location>
</feature>
<evidence type="ECO:0000313" key="3">
    <source>
        <dbReference type="Proteomes" id="UP001460270"/>
    </source>
</evidence>
<feature type="region of interest" description="Disordered" evidence="1">
    <location>
        <begin position="316"/>
        <end position="336"/>
    </location>
</feature>
<feature type="compositionally biased region" description="Pro residues" evidence="1">
    <location>
        <begin position="93"/>
        <end position="109"/>
    </location>
</feature>